<dbReference type="FunFam" id="3.40.605.10:FF:000007">
    <property type="entry name" value="NAD/NADP-dependent betaine aldehyde dehydrogenase"/>
    <property type="match status" value="1"/>
</dbReference>
<dbReference type="InterPro" id="IPR016163">
    <property type="entry name" value="Ald_DH_C"/>
</dbReference>
<proteinExistence type="inferred from homology"/>
<dbReference type="PANTHER" id="PTHR42804">
    <property type="entry name" value="ALDEHYDE DEHYDROGENASE"/>
    <property type="match status" value="1"/>
</dbReference>
<reference evidence="4 5" key="1">
    <citation type="journal article" date="2019" name="Environ. Microbiol.">
        <title>Species interactions and distinct microbial communities in high Arctic permafrost affected cryosols are associated with the CH4 and CO2 gas fluxes.</title>
        <authorList>
            <person name="Altshuler I."/>
            <person name="Hamel J."/>
            <person name="Turney S."/>
            <person name="Magnuson E."/>
            <person name="Levesque R."/>
            <person name="Greer C."/>
            <person name="Whyte L.G."/>
        </authorList>
    </citation>
    <scope>NUCLEOTIDE SEQUENCE [LARGE SCALE GENOMIC DNA]</scope>
    <source>
        <strain evidence="4 5">S9.3B</strain>
    </source>
</reference>
<gene>
    <name evidence="4" type="ORF">EAH89_11535</name>
</gene>
<dbReference type="Pfam" id="PF00171">
    <property type="entry name" value="Aldedh"/>
    <property type="match status" value="1"/>
</dbReference>
<evidence type="ECO:0000259" key="3">
    <source>
        <dbReference type="Pfam" id="PF00171"/>
    </source>
</evidence>
<sequence>MDTLKFYIDGAWVEPAAQSVLDVENPATEEVVGRISLGSSPDVDRAVAAARRAFATFSLASVEERLGCLRRIIEGFRARLPDLARAMTLEMGAPITFATERQATVALFHFEEAARVLAGYRFEERMGQGVVRREPIGVCGLITPWNWPLNQVASKVAPALAAGCTVVLKPSEIAPLSAMLLAEIIHEASLPPGVFNLVNGDGPTVGEAIAAHPGIDMVSFTGSTAAGVRVAKLAADTIKRVAQELGGKSANIILDDADLRPAVIQGVQACYTNAGQNCQSPTRLLIPRAGRDAAIEAAREAVAAIRLGDPLDLATTMGPLVSRAQFEKVQDLIRSGIDDGATLVAGGLGQPVTLNRGYYVLPTVFADVHPRMRIAREEIFGPVLSIMSYETEEEAVDLANDTPFGLAGFVQSRSAERARAIANRLRAGRVYINGAAFDRSLPFGGYKQSGNGREFGVFGLEEYLEVKAILGS</sequence>
<dbReference type="OrthoDB" id="9772584at2"/>
<evidence type="ECO:0000256" key="2">
    <source>
        <dbReference type="ARBA" id="ARBA00023002"/>
    </source>
</evidence>
<dbReference type="RefSeq" id="WP_140883124.1">
    <property type="nucleotide sequence ID" value="NZ_RCZP01000009.1"/>
</dbReference>
<feature type="domain" description="Aldehyde dehydrogenase" evidence="3">
    <location>
        <begin position="12"/>
        <end position="469"/>
    </location>
</feature>
<comment type="similarity">
    <text evidence="1">Belongs to the aldehyde dehydrogenase family.</text>
</comment>
<evidence type="ECO:0000313" key="4">
    <source>
        <dbReference type="EMBL" id="TPG57095.1"/>
    </source>
</evidence>
<dbReference type="SUPFAM" id="SSF53720">
    <property type="entry name" value="ALDH-like"/>
    <property type="match status" value="1"/>
</dbReference>
<dbReference type="InterPro" id="IPR016161">
    <property type="entry name" value="Ald_DH/histidinol_DH"/>
</dbReference>
<dbReference type="FunFam" id="3.40.309.10:FF:000012">
    <property type="entry name" value="Betaine aldehyde dehydrogenase"/>
    <property type="match status" value="1"/>
</dbReference>
<keyword evidence="5" id="KW-1185">Reference proteome</keyword>
<dbReference type="InterPro" id="IPR015590">
    <property type="entry name" value="Aldehyde_DH_dom"/>
</dbReference>
<dbReference type="Proteomes" id="UP000317078">
    <property type="component" value="Unassembled WGS sequence"/>
</dbReference>
<protein>
    <submittedName>
        <fullName evidence="4">Aldehyde dehydrogenase family protein</fullName>
    </submittedName>
</protein>
<comment type="caution">
    <text evidence="4">The sequence shown here is derived from an EMBL/GenBank/DDBJ whole genome shotgun (WGS) entry which is preliminary data.</text>
</comment>
<accession>A0A502G5B2</accession>
<keyword evidence="2" id="KW-0560">Oxidoreductase</keyword>
<dbReference type="PANTHER" id="PTHR42804:SF1">
    <property type="entry name" value="ALDEHYDE DEHYDROGENASE-RELATED"/>
    <property type="match status" value="1"/>
</dbReference>
<evidence type="ECO:0000313" key="5">
    <source>
        <dbReference type="Proteomes" id="UP000317078"/>
    </source>
</evidence>
<dbReference type="CDD" id="cd07138">
    <property type="entry name" value="ALDH_CddD_SSP0762"/>
    <property type="match status" value="1"/>
</dbReference>
<name>A0A502G5B2_9PROT</name>
<dbReference type="InterPro" id="IPR016162">
    <property type="entry name" value="Ald_DH_N"/>
</dbReference>
<dbReference type="Gene3D" id="3.40.309.10">
    <property type="entry name" value="Aldehyde Dehydrogenase, Chain A, domain 2"/>
    <property type="match status" value="1"/>
</dbReference>
<dbReference type="EMBL" id="RCZP01000009">
    <property type="protein sequence ID" value="TPG57095.1"/>
    <property type="molecule type" value="Genomic_DNA"/>
</dbReference>
<dbReference type="GO" id="GO:0016620">
    <property type="term" value="F:oxidoreductase activity, acting on the aldehyde or oxo group of donors, NAD or NADP as acceptor"/>
    <property type="evidence" value="ECO:0007669"/>
    <property type="project" value="InterPro"/>
</dbReference>
<dbReference type="AlphaFoldDB" id="A0A502G5B2"/>
<dbReference type="Gene3D" id="3.40.605.10">
    <property type="entry name" value="Aldehyde Dehydrogenase, Chain A, domain 1"/>
    <property type="match status" value="1"/>
</dbReference>
<organism evidence="4 5">
    <name type="scientific">Muricoccus nepalensis</name>
    <dbReference type="NCBI Taxonomy" id="1854500"/>
    <lineage>
        <taxon>Bacteria</taxon>
        <taxon>Pseudomonadati</taxon>
        <taxon>Pseudomonadota</taxon>
        <taxon>Alphaproteobacteria</taxon>
        <taxon>Acetobacterales</taxon>
        <taxon>Roseomonadaceae</taxon>
        <taxon>Muricoccus</taxon>
    </lineage>
</organism>
<evidence type="ECO:0000256" key="1">
    <source>
        <dbReference type="ARBA" id="ARBA00009986"/>
    </source>
</evidence>